<reference evidence="1" key="1">
    <citation type="submission" date="2018-05" db="EMBL/GenBank/DDBJ databases">
        <authorList>
            <person name="Lanie J.A."/>
            <person name="Ng W.-L."/>
            <person name="Kazmierczak K.M."/>
            <person name="Andrzejewski T.M."/>
            <person name="Davidsen T.M."/>
            <person name="Wayne K.J."/>
            <person name="Tettelin H."/>
            <person name="Glass J.I."/>
            <person name="Rusch D."/>
            <person name="Podicherti R."/>
            <person name="Tsui H.-C.T."/>
            <person name="Winkler M.E."/>
        </authorList>
    </citation>
    <scope>NUCLEOTIDE SEQUENCE</scope>
</reference>
<dbReference type="AlphaFoldDB" id="A0A381PFA3"/>
<name>A0A381PFA3_9ZZZZ</name>
<dbReference type="EMBL" id="UINC01000963">
    <property type="protein sequence ID" value="SUZ65600.1"/>
    <property type="molecule type" value="Genomic_DNA"/>
</dbReference>
<accession>A0A381PFA3</accession>
<sequence length="419" mass="47199">MRFYFSNKIFFVIISLFFIAISCSEETILYDDIDNPEYTINTLTLPLDKSKVFQAYPSGLGVSQNLFFGNLKGSENLFSLIEFTLFAGYLPPTQLSDLLADSIQVDSAMVFVQTTDSLSSSSTLSLYSVLADQDSIFSEDSTNFYSLADYTDFESVAKLIHEVSLESIMPDSAAASDTISFLFKDDNIDLIKEFLDTEQYPSRTMMLKASDDLDQLFTIKSEEAGGSYSPKLRVWYKAAVNDTTLIDTFVTFYGSRDISVVQPPEITLEDHDYVSLNSGSGNRSILQYDLNIIDDLTRNSIIKDAKLVLNVESSNLDEGDEFFVVIAALSDTVSNWSFTTFDTLSGMYENEDYSVDINFLVTRKVEDNKVELPIQNFIQLYKNNLIENHGLQIWSAPSNSPFDKVRLNSQNVEVLYVKP</sequence>
<evidence type="ECO:0000313" key="1">
    <source>
        <dbReference type="EMBL" id="SUZ65600.1"/>
    </source>
</evidence>
<protein>
    <recommendedName>
        <fullName evidence="2">DUF4270 domain-containing protein</fullName>
    </recommendedName>
</protein>
<dbReference type="PROSITE" id="PS51257">
    <property type="entry name" value="PROKAR_LIPOPROTEIN"/>
    <property type="match status" value="1"/>
</dbReference>
<organism evidence="1">
    <name type="scientific">marine metagenome</name>
    <dbReference type="NCBI Taxonomy" id="408172"/>
    <lineage>
        <taxon>unclassified sequences</taxon>
        <taxon>metagenomes</taxon>
        <taxon>ecological metagenomes</taxon>
    </lineage>
</organism>
<evidence type="ECO:0008006" key="2">
    <source>
        <dbReference type="Google" id="ProtNLM"/>
    </source>
</evidence>
<gene>
    <name evidence="1" type="ORF">METZ01_LOCUS18454</name>
</gene>
<proteinExistence type="predicted"/>